<dbReference type="Pfam" id="PF02545">
    <property type="entry name" value="Maf"/>
    <property type="match status" value="1"/>
</dbReference>
<dbReference type="NCBIfam" id="TIGR00172">
    <property type="entry name" value="maf"/>
    <property type="match status" value="1"/>
</dbReference>
<keyword evidence="4" id="KW-0963">Cytoplasm</keyword>
<accession>A0A8H9I6F7</accession>
<dbReference type="PANTHER" id="PTHR43213">
    <property type="entry name" value="BIFUNCTIONAL DTTP/UTP PYROPHOSPHATASE/METHYLTRANSFERASE PROTEIN-RELATED"/>
    <property type="match status" value="1"/>
</dbReference>
<evidence type="ECO:0000256" key="2">
    <source>
        <dbReference type="ARBA" id="ARBA00022801"/>
    </source>
</evidence>
<comment type="catalytic activity">
    <reaction evidence="4">
        <text>UTP + H2O = UMP + diphosphate + H(+)</text>
        <dbReference type="Rhea" id="RHEA:29395"/>
        <dbReference type="ChEBI" id="CHEBI:15377"/>
        <dbReference type="ChEBI" id="CHEBI:15378"/>
        <dbReference type="ChEBI" id="CHEBI:33019"/>
        <dbReference type="ChEBI" id="CHEBI:46398"/>
        <dbReference type="ChEBI" id="CHEBI:57865"/>
        <dbReference type="EC" id="3.6.1.9"/>
    </reaction>
</comment>
<dbReference type="HAMAP" id="MF_00528">
    <property type="entry name" value="Maf"/>
    <property type="match status" value="1"/>
</dbReference>
<evidence type="ECO:0000256" key="4">
    <source>
        <dbReference type="HAMAP-Rule" id="MF_00528"/>
    </source>
</evidence>
<comment type="subcellular location">
    <subcellularLocation>
        <location evidence="4">Cytoplasm</location>
    </subcellularLocation>
</comment>
<dbReference type="CDD" id="cd00555">
    <property type="entry name" value="Maf"/>
    <property type="match status" value="1"/>
</dbReference>
<feature type="site" description="Important for substrate specificity" evidence="4">
    <location>
        <position position="79"/>
    </location>
</feature>
<dbReference type="PIRSF" id="PIRSF006305">
    <property type="entry name" value="Maf"/>
    <property type="match status" value="1"/>
</dbReference>
<feature type="active site" description="Proton acceptor" evidence="4">
    <location>
        <position position="78"/>
    </location>
</feature>
<keyword evidence="2 4" id="KW-0378">Hydrolase</keyword>
<feature type="site" description="Important for substrate specificity" evidence="4">
    <location>
        <position position="22"/>
    </location>
</feature>
<dbReference type="EMBL" id="BMXN01000003">
    <property type="protein sequence ID" value="GGW21342.1"/>
    <property type="molecule type" value="Genomic_DNA"/>
</dbReference>
<dbReference type="GO" id="GO:0005737">
    <property type="term" value="C:cytoplasm"/>
    <property type="evidence" value="ECO:0007669"/>
    <property type="project" value="UniProtKB-SubCell"/>
</dbReference>
<comment type="catalytic activity">
    <reaction evidence="4">
        <text>dTTP + H2O = dTMP + diphosphate + H(+)</text>
        <dbReference type="Rhea" id="RHEA:28534"/>
        <dbReference type="ChEBI" id="CHEBI:15377"/>
        <dbReference type="ChEBI" id="CHEBI:15378"/>
        <dbReference type="ChEBI" id="CHEBI:33019"/>
        <dbReference type="ChEBI" id="CHEBI:37568"/>
        <dbReference type="ChEBI" id="CHEBI:63528"/>
        <dbReference type="EC" id="3.6.1.9"/>
    </reaction>
</comment>
<feature type="site" description="Important for substrate specificity" evidence="4">
    <location>
        <position position="161"/>
    </location>
</feature>
<comment type="cofactor">
    <cofactor evidence="1 4">
        <name>a divalent metal cation</name>
        <dbReference type="ChEBI" id="CHEBI:60240"/>
    </cofactor>
</comment>
<reference evidence="6" key="1">
    <citation type="journal article" date="2019" name="Int. J. Syst. Evol. Microbiol.">
        <title>The Global Catalogue of Microorganisms (GCM) 10K type strain sequencing project: providing services to taxonomists for standard genome sequencing and annotation.</title>
        <authorList>
            <consortium name="The Broad Institute Genomics Platform"/>
            <consortium name="The Broad Institute Genome Sequencing Center for Infectious Disease"/>
            <person name="Wu L."/>
            <person name="Ma J."/>
        </authorList>
    </citation>
    <scope>NUCLEOTIDE SEQUENCE [LARGE SCALE GENOMIC DNA]</scope>
    <source>
        <strain evidence="6">KCTC 22154</strain>
    </source>
</reference>
<comment type="similarity">
    <text evidence="4">Belongs to the Maf family. YhdE subfamily.</text>
</comment>
<evidence type="ECO:0000256" key="3">
    <source>
        <dbReference type="ARBA" id="ARBA00023080"/>
    </source>
</evidence>
<dbReference type="PANTHER" id="PTHR43213:SF5">
    <property type="entry name" value="BIFUNCTIONAL DTTP_UTP PYROPHOSPHATASE_METHYLTRANSFERASE PROTEIN-RELATED"/>
    <property type="match status" value="1"/>
</dbReference>
<keyword evidence="6" id="KW-1185">Reference proteome</keyword>
<dbReference type="InterPro" id="IPR029001">
    <property type="entry name" value="ITPase-like_fam"/>
</dbReference>
<keyword evidence="3 4" id="KW-0546">Nucleotide metabolism</keyword>
<dbReference type="Proteomes" id="UP000623776">
    <property type="component" value="Unassembled WGS sequence"/>
</dbReference>
<evidence type="ECO:0000313" key="5">
    <source>
        <dbReference type="EMBL" id="GGW21342.1"/>
    </source>
</evidence>
<dbReference type="InterPro" id="IPR003697">
    <property type="entry name" value="Maf-like"/>
</dbReference>
<comment type="function">
    <text evidence="4">Nucleoside triphosphate pyrophosphatase that hydrolyzes dTTP and UTP. May have a dual role in cell division arrest and in preventing the incorporation of modified nucleotides into cellular nucleic acids.</text>
</comment>
<dbReference type="SUPFAM" id="SSF52972">
    <property type="entry name" value="ITPase-like"/>
    <property type="match status" value="1"/>
</dbReference>
<dbReference type="EC" id="3.6.1.9" evidence="4"/>
<sequence>MSEVISGASSPPVLCLASASPRRKALLASIGVPVSVLPSDIDETPLADESALAYVERLAIAKASTAMGRTHLPVLGSDTAVVVAGDILGKPRDQQHAAEMLKRLSGGTHQVLTAVAVSGPLGILSCCVTTHVTMRSLSREEIACYWQTGEPVDKAGGYAIQGLASVFVEEIQGSHSAVVGLPLFETTRLLVQQGVPVWAGRYPT</sequence>
<comment type="caution">
    <text evidence="5">The sequence shown here is derived from an EMBL/GenBank/DDBJ whole genome shotgun (WGS) entry which is preliminary data.</text>
</comment>
<comment type="caution">
    <text evidence="4">Lacks conserved residue(s) required for the propagation of feature annotation.</text>
</comment>
<gene>
    <name evidence="5" type="ORF">GCM10007157_07980</name>
</gene>
<evidence type="ECO:0000313" key="6">
    <source>
        <dbReference type="Proteomes" id="UP000623776"/>
    </source>
</evidence>
<protein>
    <recommendedName>
        <fullName evidence="4">dTTP/UTP pyrophosphatase</fullName>
        <shortName evidence="4">dTTPase/UTPase</shortName>
        <ecNumber evidence="4">3.6.1.9</ecNumber>
    </recommendedName>
    <alternativeName>
        <fullName evidence="4">Nucleoside triphosphate pyrophosphatase</fullName>
    </alternativeName>
    <alternativeName>
        <fullName evidence="4">Nucleotide pyrophosphatase</fullName>
        <shortName evidence="4">Nucleotide PPase</shortName>
    </alternativeName>
</protein>
<dbReference type="RefSeq" id="WP_189462883.1">
    <property type="nucleotide sequence ID" value="NZ_BMXN01000003.1"/>
</dbReference>
<dbReference type="Gene3D" id="3.90.950.10">
    <property type="match status" value="1"/>
</dbReference>
<dbReference type="GO" id="GO:0009117">
    <property type="term" value="P:nucleotide metabolic process"/>
    <property type="evidence" value="ECO:0007669"/>
    <property type="project" value="UniProtKB-KW"/>
</dbReference>
<dbReference type="AlphaFoldDB" id="A0A8H9I6F7"/>
<evidence type="ECO:0000256" key="1">
    <source>
        <dbReference type="ARBA" id="ARBA00001968"/>
    </source>
</evidence>
<dbReference type="GO" id="GO:0047429">
    <property type="term" value="F:nucleoside triphosphate diphosphatase activity"/>
    <property type="evidence" value="ECO:0007669"/>
    <property type="project" value="UniProtKB-EC"/>
</dbReference>
<name>A0A8H9I6F7_9GAMM</name>
<proteinExistence type="inferred from homology"/>
<organism evidence="5 6">
    <name type="scientific">Vreelandella hamiltonii</name>
    <dbReference type="NCBI Taxonomy" id="502829"/>
    <lineage>
        <taxon>Bacteria</taxon>
        <taxon>Pseudomonadati</taxon>
        <taxon>Pseudomonadota</taxon>
        <taxon>Gammaproteobacteria</taxon>
        <taxon>Oceanospirillales</taxon>
        <taxon>Halomonadaceae</taxon>
        <taxon>Vreelandella</taxon>
    </lineage>
</organism>